<dbReference type="GO" id="GO:0030041">
    <property type="term" value="P:actin filament polymerization"/>
    <property type="evidence" value="ECO:0007669"/>
    <property type="project" value="TreeGrafter"/>
</dbReference>
<accession>A0A7V9AB16</accession>
<dbReference type="Gene3D" id="1.25.10.10">
    <property type="entry name" value="Leucine-rich Repeat Variant"/>
    <property type="match status" value="1"/>
</dbReference>
<dbReference type="AlphaFoldDB" id="A0A7V9AB16"/>
<feature type="compositionally biased region" description="Pro residues" evidence="1">
    <location>
        <begin position="282"/>
        <end position="324"/>
    </location>
</feature>
<dbReference type="EMBL" id="JACEFB010000002">
    <property type="protein sequence ID" value="MBA2225726.1"/>
    <property type="molecule type" value="Genomic_DNA"/>
</dbReference>
<dbReference type="PANTHER" id="PTHR45691">
    <property type="entry name" value="PROTEIN DIAPHANOUS"/>
    <property type="match status" value="1"/>
</dbReference>
<dbReference type="Pfam" id="PF13646">
    <property type="entry name" value="HEAT_2"/>
    <property type="match status" value="1"/>
</dbReference>
<feature type="compositionally biased region" description="Basic and acidic residues" evidence="1">
    <location>
        <begin position="151"/>
        <end position="166"/>
    </location>
</feature>
<feature type="compositionally biased region" description="Low complexity" evidence="1">
    <location>
        <begin position="97"/>
        <end position="107"/>
    </location>
</feature>
<evidence type="ECO:0000256" key="1">
    <source>
        <dbReference type="SAM" id="MobiDB-lite"/>
    </source>
</evidence>
<dbReference type="InterPro" id="IPR011989">
    <property type="entry name" value="ARM-like"/>
</dbReference>
<reference evidence="3 4" key="1">
    <citation type="submission" date="2020-07" db="EMBL/GenBank/DDBJ databases">
        <title>Thermogemmata thermophila gen. nov., sp. nov., a novel moderate thermophilic planctomycete from a Kamchatka hot spring.</title>
        <authorList>
            <person name="Elcheninov A.G."/>
            <person name="Podosokorskaya O.A."/>
            <person name="Kovaleva O.L."/>
            <person name="Novikov A."/>
            <person name="Bonch-Osmolovskaya E.A."/>
            <person name="Toshchakov S.V."/>
            <person name="Kublanov I.V."/>
        </authorList>
    </citation>
    <scope>NUCLEOTIDE SEQUENCE [LARGE SCALE GENOMIC DNA]</scope>
    <source>
        <strain evidence="3 4">2918</strain>
    </source>
</reference>
<keyword evidence="4" id="KW-1185">Reference proteome</keyword>
<dbReference type="InterPro" id="IPR051412">
    <property type="entry name" value="Formin_Homology_Diaphanous_sf"/>
</dbReference>
<gene>
    <name evidence="3" type="ORF">H0921_06060</name>
</gene>
<dbReference type="PRINTS" id="PR01217">
    <property type="entry name" value="PRICHEXTENSN"/>
</dbReference>
<comment type="caution">
    <text evidence="3">The sequence shown here is derived from an EMBL/GenBank/DDBJ whole genome shotgun (WGS) entry which is preliminary data.</text>
</comment>
<evidence type="ECO:0000256" key="2">
    <source>
        <dbReference type="SAM" id="SignalP"/>
    </source>
</evidence>
<feature type="compositionally biased region" description="Pro residues" evidence="1">
    <location>
        <begin position="241"/>
        <end position="274"/>
    </location>
</feature>
<sequence>MKRWLFRWLFRRGWLLAMGGMAAAAGLAWAQGGRMEAPPPPPKVGDVITLRFHDGRDRTVKVLKSERQPDGSYLSEVRDLKTGEVFNLLDPPSSHLPPQKSSGKLSPGKGGSIPLPPPPPTSNSPSTSGRDKSSRSNRPLLNWFRSGSSDARNERQGTAVDAEKRPGLFQRLFGGRKKDTSLDNPPPPPGLLPPLGAGSSRSNGRSPEKIPVAPGATTLRPPPGNTPAPPSTFPLAMPQRPQVPPSPSPTATPEPPRAQPAIPPAVPSVPPLPSTPATANPLPQPTPSAPAPVPNVPPVPAPSVPTAPVPDVPPIPPITIPVPPGGGLSQGMPKSGIAPASAQHVSTLLAELPPPAARDLQPYAHALQHAVAPSARALAARALADSPHGATPTVKNLLFQVCQRDPAPFVRACCIDELARLGHADPAFLAYLHQAKADGDEQVRLAAQLALQKLAATSPSHR</sequence>
<feature type="chain" id="PRO_5030741802" evidence="2">
    <location>
        <begin position="31"/>
        <end position="462"/>
    </location>
</feature>
<evidence type="ECO:0000313" key="4">
    <source>
        <dbReference type="Proteomes" id="UP000542342"/>
    </source>
</evidence>
<feature type="compositionally biased region" description="Pro residues" evidence="1">
    <location>
        <begin position="220"/>
        <end position="232"/>
    </location>
</feature>
<proteinExistence type="predicted"/>
<dbReference type="RefSeq" id="WP_194537122.1">
    <property type="nucleotide sequence ID" value="NZ_JACEFB010000002.1"/>
</dbReference>
<feature type="signal peptide" evidence="2">
    <location>
        <begin position="1"/>
        <end position="30"/>
    </location>
</feature>
<dbReference type="Proteomes" id="UP000542342">
    <property type="component" value="Unassembled WGS sequence"/>
</dbReference>
<dbReference type="GO" id="GO:0005884">
    <property type="term" value="C:actin filament"/>
    <property type="evidence" value="ECO:0007669"/>
    <property type="project" value="TreeGrafter"/>
</dbReference>
<organism evidence="3 4">
    <name type="scientific">Thermogemmata fonticola</name>
    <dbReference type="NCBI Taxonomy" id="2755323"/>
    <lineage>
        <taxon>Bacteria</taxon>
        <taxon>Pseudomonadati</taxon>
        <taxon>Planctomycetota</taxon>
        <taxon>Planctomycetia</taxon>
        <taxon>Gemmatales</taxon>
        <taxon>Gemmataceae</taxon>
        <taxon>Thermogemmata</taxon>
    </lineage>
</organism>
<dbReference type="PANTHER" id="PTHR45691:SF1">
    <property type="entry name" value="FH2 DOMAIN-CONTAINING PROTEIN 1-RELATED"/>
    <property type="match status" value="1"/>
</dbReference>
<keyword evidence="2" id="KW-0732">Signal</keyword>
<feature type="region of interest" description="Disordered" evidence="1">
    <location>
        <begin position="86"/>
        <end position="340"/>
    </location>
</feature>
<evidence type="ECO:0000313" key="3">
    <source>
        <dbReference type="EMBL" id="MBA2225726.1"/>
    </source>
</evidence>
<protein>
    <submittedName>
        <fullName evidence="3">HEAT repeat domain-containing protein</fullName>
    </submittedName>
</protein>
<name>A0A7V9AB16_9BACT</name>
<dbReference type="SUPFAM" id="SSF48371">
    <property type="entry name" value="ARM repeat"/>
    <property type="match status" value="1"/>
</dbReference>
<dbReference type="InterPro" id="IPR016024">
    <property type="entry name" value="ARM-type_fold"/>
</dbReference>